<sequence>MNKQKCLFCKKLKGHAKNIAILVPEYREKKLLFYKTNHFYLTAELHPVVKDPYFLIVPKKHYKAFSQINISYAKEMDEIIQYLRGLFIKTSYVIFEHGEVYEKNKIQSVHHAHSHVILTNTNYLSYIEAKMQEYKMKTSLIKFTDNSTLREVQKKIKDKSYLLFRQGFNS</sequence>
<gene>
    <name evidence="1" type="ORF">COZ39_00220</name>
</gene>
<evidence type="ECO:0000313" key="2">
    <source>
        <dbReference type="Proteomes" id="UP000229708"/>
    </source>
</evidence>
<evidence type="ECO:0000313" key="1">
    <source>
        <dbReference type="EMBL" id="PIX74554.1"/>
    </source>
</evidence>
<dbReference type="InterPro" id="IPR036265">
    <property type="entry name" value="HIT-like_sf"/>
</dbReference>
<accession>A0A2M7M195</accession>
<dbReference type="Proteomes" id="UP000229708">
    <property type="component" value="Unassembled WGS sequence"/>
</dbReference>
<dbReference type="SUPFAM" id="SSF54197">
    <property type="entry name" value="HIT-like"/>
    <property type="match status" value="1"/>
</dbReference>
<proteinExistence type="predicted"/>
<comment type="caution">
    <text evidence="1">The sequence shown here is derived from an EMBL/GenBank/DDBJ whole genome shotgun (WGS) entry which is preliminary data.</text>
</comment>
<reference evidence="2" key="1">
    <citation type="submission" date="2017-09" db="EMBL/GenBank/DDBJ databases">
        <title>Depth-based differentiation of microbial function through sediment-hosted aquifers and enrichment of novel symbionts in the deep terrestrial subsurface.</title>
        <authorList>
            <person name="Probst A.J."/>
            <person name="Ladd B."/>
            <person name="Jarett J.K."/>
            <person name="Geller-Mcgrath D.E."/>
            <person name="Sieber C.M.K."/>
            <person name="Emerson J.B."/>
            <person name="Anantharaman K."/>
            <person name="Thomas B.C."/>
            <person name="Malmstrom R."/>
            <person name="Stieglmeier M."/>
            <person name="Klingl A."/>
            <person name="Woyke T."/>
            <person name="Ryan C.M."/>
            <person name="Banfield J.F."/>
        </authorList>
    </citation>
    <scope>NUCLEOTIDE SEQUENCE [LARGE SCALE GENOMIC DNA]</scope>
</reference>
<dbReference type="Gene3D" id="3.30.428.10">
    <property type="entry name" value="HIT-like"/>
    <property type="match status" value="1"/>
</dbReference>
<evidence type="ECO:0008006" key="3">
    <source>
        <dbReference type="Google" id="ProtNLM"/>
    </source>
</evidence>
<dbReference type="AlphaFoldDB" id="A0A2M7M195"/>
<organism evidence="1 2">
    <name type="scientific">Candidatus Roizmanbacteria bacterium CG_4_10_14_3_um_filter_33_21</name>
    <dbReference type="NCBI Taxonomy" id="1974830"/>
    <lineage>
        <taxon>Bacteria</taxon>
        <taxon>Candidatus Roizmaniibacteriota</taxon>
    </lineage>
</organism>
<protein>
    <recommendedName>
        <fullName evidence="3">HIT domain-containing protein</fullName>
    </recommendedName>
</protein>
<name>A0A2M7M195_9BACT</name>
<dbReference type="EMBL" id="PFJI01000010">
    <property type="protein sequence ID" value="PIX74554.1"/>
    <property type="molecule type" value="Genomic_DNA"/>
</dbReference>